<dbReference type="WBParaSite" id="SBAD_0000721201-mRNA-1">
    <property type="protein sequence ID" value="SBAD_0000721201-mRNA-1"/>
    <property type="gene ID" value="SBAD_0000721201"/>
</dbReference>
<dbReference type="OrthoDB" id="6332053at2759"/>
<dbReference type="AlphaFoldDB" id="A0A183ITK0"/>
<dbReference type="EMBL" id="UZAM01010183">
    <property type="protein sequence ID" value="VDP11248.1"/>
    <property type="molecule type" value="Genomic_DNA"/>
</dbReference>
<dbReference type="Proteomes" id="UP000270296">
    <property type="component" value="Unassembled WGS sequence"/>
</dbReference>
<name>A0A183ITK0_9BILA</name>
<accession>A0A183ITK0</accession>
<keyword evidence="2" id="KW-1185">Reference proteome</keyword>
<organism evidence="3">
    <name type="scientific">Soboliphyme baturini</name>
    <dbReference type="NCBI Taxonomy" id="241478"/>
    <lineage>
        <taxon>Eukaryota</taxon>
        <taxon>Metazoa</taxon>
        <taxon>Ecdysozoa</taxon>
        <taxon>Nematoda</taxon>
        <taxon>Enoplea</taxon>
        <taxon>Dorylaimia</taxon>
        <taxon>Dioctophymatida</taxon>
        <taxon>Dioctophymatoidea</taxon>
        <taxon>Soboliphymatidae</taxon>
        <taxon>Soboliphyme</taxon>
    </lineage>
</organism>
<proteinExistence type="predicted"/>
<evidence type="ECO:0000313" key="3">
    <source>
        <dbReference type="WBParaSite" id="SBAD_0000721201-mRNA-1"/>
    </source>
</evidence>
<evidence type="ECO:0000313" key="1">
    <source>
        <dbReference type="EMBL" id="VDP11248.1"/>
    </source>
</evidence>
<sequence length="55" mass="6550">MPHSSRMSFMQVNRLMQDWPQPNAAAKRTCAKVSFSQIHWNTSMTTEVRDYMKMR</sequence>
<evidence type="ECO:0000313" key="2">
    <source>
        <dbReference type="Proteomes" id="UP000270296"/>
    </source>
</evidence>
<protein>
    <submittedName>
        <fullName evidence="1 3">Uncharacterized protein</fullName>
    </submittedName>
</protein>
<reference evidence="1 2" key="2">
    <citation type="submission" date="2018-11" db="EMBL/GenBank/DDBJ databases">
        <authorList>
            <consortium name="Pathogen Informatics"/>
        </authorList>
    </citation>
    <scope>NUCLEOTIDE SEQUENCE [LARGE SCALE GENOMIC DNA]</scope>
</reference>
<gene>
    <name evidence="1" type="ORF">SBAD_LOCUS6947</name>
</gene>
<reference evidence="3" key="1">
    <citation type="submission" date="2016-06" db="UniProtKB">
        <authorList>
            <consortium name="WormBaseParasite"/>
        </authorList>
    </citation>
    <scope>IDENTIFICATION</scope>
</reference>